<feature type="transmembrane region" description="Helical" evidence="5">
    <location>
        <begin position="76"/>
        <end position="94"/>
    </location>
</feature>
<feature type="transmembrane region" description="Helical" evidence="5">
    <location>
        <begin position="36"/>
        <end position="55"/>
    </location>
</feature>
<evidence type="ECO:0000256" key="4">
    <source>
        <dbReference type="ARBA" id="ARBA00023136"/>
    </source>
</evidence>
<organism evidence="7 8">
    <name type="scientific">Parvibaculum sedimenti</name>
    <dbReference type="NCBI Taxonomy" id="2608632"/>
    <lineage>
        <taxon>Bacteria</taxon>
        <taxon>Pseudomonadati</taxon>
        <taxon>Pseudomonadota</taxon>
        <taxon>Alphaproteobacteria</taxon>
        <taxon>Hyphomicrobiales</taxon>
        <taxon>Parvibaculaceae</taxon>
        <taxon>Parvibaculum</taxon>
    </lineage>
</organism>
<evidence type="ECO:0000259" key="6">
    <source>
        <dbReference type="Pfam" id="PF07298"/>
    </source>
</evidence>
<feature type="transmembrane region" description="Helical" evidence="5">
    <location>
        <begin position="202"/>
        <end position="224"/>
    </location>
</feature>
<evidence type="ECO:0000313" key="7">
    <source>
        <dbReference type="EMBL" id="KAB7742562.1"/>
    </source>
</evidence>
<feature type="domain" description="NnrU" evidence="6">
    <location>
        <begin position="4"/>
        <end position="228"/>
    </location>
</feature>
<dbReference type="RefSeq" id="WP_152214113.1">
    <property type="nucleotide sequence ID" value="NZ_WESC01000001.1"/>
</dbReference>
<sequence length="235" mass="26156">MANLWAAAAFFLAIHIGVSGTRLRDAVVGAVGEWPYLGAFALASVGGLVWLIIGYNEAVMEPDRLYWVAPVGLKHMAPPVMLIAFLFAVVGLTTPNPTAFRSERVLDTEGDDALGIVHITRHPFLWGVMIWSTLHIAMKGDKASILFFGTFLLVAALGTLSIDEKRRRKLGAKWDAFAAKTSNLPFAAIFSKRTKFRFTRHGWWRILASLIAFALMLYVHLWLFEVSPIPGWKPY</sequence>
<name>A0A6N6VMV3_9HYPH</name>
<gene>
    <name evidence="7" type="ORF">F2P47_00015</name>
</gene>
<evidence type="ECO:0000256" key="5">
    <source>
        <dbReference type="SAM" id="Phobius"/>
    </source>
</evidence>
<evidence type="ECO:0000256" key="1">
    <source>
        <dbReference type="ARBA" id="ARBA00004141"/>
    </source>
</evidence>
<evidence type="ECO:0000256" key="2">
    <source>
        <dbReference type="ARBA" id="ARBA00022692"/>
    </source>
</evidence>
<keyword evidence="8" id="KW-1185">Reference proteome</keyword>
<dbReference type="Pfam" id="PF07298">
    <property type="entry name" value="NnrU"/>
    <property type="match status" value="1"/>
</dbReference>
<dbReference type="GO" id="GO:0016020">
    <property type="term" value="C:membrane"/>
    <property type="evidence" value="ECO:0007669"/>
    <property type="project" value="UniProtKB-SubCell"/>
</dbReference>
<protein>
    <submittedName>
        <fullName evidence="7">NnrU family protein</fullName>
    </submittedName>
</protein>
<evidence type="ECO:0000256" key="3">
    <source>
        <dbReference type="ARBA" id="ARBA00022989"/>
    </source>
</evidence>
<comment type="subcellular location">
    <subcellularLocation>
        <location evidence="1">Membrane</location>
        <topology evidence="1">Multi-pass membrane protein</topology>
    </subcellularLocation>
</comment>
<dbReference type="Proteomes" id="UP000468901">
    <property type="component" value="Unassembled WGS sequence"/>
</dbReference>
<keyword evidence="4 5" id="KW-0472">Membrane</keyword>
<comment type="caution">
    <text evidence="7">The sequence shown here is derived from an EMBL/GenBank/DDBJ whole genome shotgun (WGS) entry which is preliminary data.</text>
</comment>
<dbReference type="AlphaFoldDB" id="A0A6N6VMV3"/>
<keyword evidence="2 5" id="KW-0812">Transmembrane</keyword>
<reference evidence="7 8" key="1">
    <citation type="submission" date="2019-09" db="EMBL/GenBank/DDBJ databases">
        <title>Parvibaculum sedimenti sp. nov., isolated from sediment.</title>
        <authorList>
            <person name="Wang Y."/>
        </authorList>
    </citation>
    <scope>NUCLEOTIDE SEQUENCE [LARGE SCALE GENOMIC DNA]</scope>
    <source>
        <strain evidence="7 8">HXT-9</strain>
    </source>
</reference>
<keyword evidence="3 5" id="KW-1133">Transmembrane helix</keyword>
<evidence type="ECO:0000313" key="8">
    <source>
        <dbReference type="Proteomes" id="UP000468901"/>
    </source>
</evidence>
<proteinExistence type="predicted"/>
<accession>A0A6N6VMV3</accession>
<feature type="transmembrane region" description="Helical" evidence="5">
    <location>
        <begin position="143"/>
        <end position="162"/>
    </location>
</feature>
<dbReference type="EMBL" id="WESC01000001">
    <property type="protein sequence ID" value="KAB7742562.1"/>
    <property type="molecule type" value="Genomic_DNA"/>
</dbReference>
<dbReference type="InterPro" id="IPR009915">
    <property type="entry name" value="NnrU_dom"/>
</dbReference>